<evidence type="ECO:0000256" key="2">
    <source>
        <dbReference type="SAM" id="Phobius"/>
    </source>
</evidence>
<evidence type="ECO:0000259" key="3">
    <source>
        <dbReference type="PROSITE" id="PS50253"/>
    </source>
</evidence>
<comment type="similarity">
    <text evidence="1">Belongs to the cytochrome c oxidase subunit 3 family.</text>
</comment>
<accession>A0ABS6XP65</accession>
<evidence type="ECO:0000313" key="4">
    <source>
        <dbReference type="EMBL" id="MBW4332007.1"/>
    </source>
</evidence>
<dbReference type="Pfam" id="PF00510">
    <property type="entry name" value="COX3"/>
    <property type="match status" value="1"/>
</dbReference>
<dbReference type="Proteomes" id="UP001197214">
    <property type="component" value="Unassembled WGS sequence"/>
</dbReference>
<dbReference type="PANTHER" id="PTHR11403">
    <property type="entry name" value="CYTOCHROME C OXIDASE SUBUNIT III"/>
    <property type="match status" value="1"/>
</dbReference>
<dbReference type="InterPro" id="IPR000298">
    <property type="entry name" value="Cyt_c_oxidase-like_su3"/>
</dbReference>
<feature type="transmembrane region" description="Helical" evidence="2">
    <location>
        <begin position="71"/>
        <end position="91"/>
    </location>
</feature>
<feature type="transmembrane region" description="Helical" evidence="2">
    <location>
        <begin position="29"/>
        <end position="51"/>
    </location>
</feature>
<dbReference type="InterPro" id="IPR024791">
    <property type="entry name" value="Cyt_c/ubiquinol_Oxase_su3"/>
</dbReference>
<evidence type="ECO:0000313" key="5">
    <source>
        <dbReference type="Proteomes" id="UP001197214"/>
    </source>
</evidence>
<feature type="transmembrane region" description="Helical" evidence="2">
    <location>
        <begin position="185"/>
        <end position="205"/>
    </location>
</feature>
<dbReference type="PROSITE" id="PS50253">
    <property type="entry name" value="COX3"/>
    <property type="match status" value="1"/>
</dbReference>
<keyword evidence="1 2" id="KW-0812">Transmembrane</keyword>
<feature type="domain" description="Heme-copper oxidase subunit III family profile" evidence="3">
    <location>
        <begin position="29"/>
        <end position="206"/>
    </location>
</feature>
<evidence type="ECO:0000256" key="1">
    <source>
        <dbReference type="RuleBase" id="RU003376"/>
    </source>
</evidence>
<protein>
    <submittedName>
        <fullName evidence="4">Cytochrome c oxidase subunit 3</fullName>
    </submittedName>
</protein>
<comment type="caution">
    <text evidence="4">The sequence shown here is derived from an EMBL/GenBank/DDBJ whole genome shotgun (WGS) entry which is preliminary data.</text>
</comment>
<keyword evidence="5" id="KW-1185">Reference proteome</keyword>
<dbReference type="PANTHER" id="PTHR11403:SF2">
    <property type="entry name" value="CYTOCHROME BO(3) UBIQUINOL OXIDASE SUBUNIT 3"/>
    <property type="match status" value="1"/>
</dbReference>
<feature type="transmembrane region" description="Helical" evidence="2">
    <location>
        <begin position="103"/>
        <end position="121"/>
    </location>
</feature>
<proteinExistence type="inferred from homology"/>
<keyword evidence="2" id="KW-0472">Membrane</keyword>
<keyword evidence="2" id="KW-1133">Transmembrane helix</keyword>
<name>A0ABS6XP65_9SPHN</name>
<dbReference type="RefSeq" id="WP_219239131.1">
    <property type="nucleotide sequence ID" value="NZ_JAHWZX010000016.1"/>
</dbReference>
<gene>
    <name evidence="4" type="ORF">KY084_14140</name>
</gene>
<feature type="transmembrane region" description="Helical" evidence="2">
    <location>
        <begin position="141"/>
        <end position="165"/>
    </location>
</feature>
<sequence>MSADELKHAGLNLQEADPLTHEKAGEAIFGFWVFLMSDAVVFALLFATYGVMLRGTAGGPVPHEVYEIKSAFIETLILLSSSFTFGLASLAMKYEHKRHQLELWLGVTLLLGFAFIGWEIHDFVSMAAKGEVPSRSGYLSGFYALVPMHMLHVTIGCVWGMVMLVQIRKFGLDPMVKINVMRLSLFWHFLDIIWIGIFSVVYLQGLA</sequence>
<reference evidence="4 5" key="1">
    <citation type="submission" date="2021-07" db="EMBL/GenBank/DDBJ databases">
        <title>Stakelama flava sp. nov., a novel endophytic bacterium isolated from branch of Kandelia candel.</title>
        <authorList>
            <person name="Tuo L."/>
        </authorList>
    </citation>
    <scope>NUCLEOTIDE SEQUENCE [LARGE SCALE GENOMIC DNA]</scope>
    <source>
        <strain evidence="4 5">CBK3Z-3</strain>
    </source>
</reference>
<organism evidence="4 5">
    <name type="scientific">Stakelama flava</name>
    <dbReference type="NCBI Taxonomy" id="2860338"/>
    <lineage>
        <taxon>Bacteria</taxon>
        <taxon>Pseudomonadati</taxon>
        <taxon>Pseudomonadota</taxon>
        <taxon>Alphaproteobacteria</taxon>
        <taxon>Sphingomonadales</taxon>
        <taxon>Sphingomonadaceae</taxon>
        <taxon>Stakelama</taxon>
    </lineage>
</organism>
<dbReference type="EMBL" id="JAHWZX010000016">
    <property type="protein sequence ID" value="MBW4332007.1"/>
    <property type="molecule type" value="Genomic_DNA"/>
</dbReference>
<comment type="subcellular location">
    <subcellularLocation>
        <location evidence="1">Cell membrane</location>
        <topology evidence="1">Multi-pass membrane protein</topology>
    </subcellularLocation>
</comment>